<organism evidence="2 3">
    <name type="scientific">Phreatobacter aquaticus</name>
    <dbReference type="NCBI Taxonomy" id="2570229"/>
    <lineage>
        <taxon>Bacteria</taxon>
        <taxon>Pseudomonadati</taxon>
        <taxon>Pseudomonadota</taxon>
        <taxon>Alphaproteobacteria</taxon>
        <taxon>Hyphomicrobiales</taxon>
        <taxon>Phreatobacteraceae</taxon>
        <taxon>Phreatobacter</taxon>
    </lineage>
</organism>
<dbReference type="RefSeq" id="WP_137101756.1">
    <property type="nucleotide sequence ID" value="NZ_CP039865.1"/>
</dbReference>
<keyword evidence="3" id="KW-1185">Reference proteome</keyword>
<dbReference type="EMBL" id="CP039865">
    <property type="protein sequence ID" value="QCK88430.1"/>
    <property type="molecule type" value="Genomic_DNA"/>
</dbReference>
<evidence type="ECO:0000313" key="2">
    <source>
        <dbReference type="EMBL" id="QCK88430.1"/>
    </source>
</evidence>
<name>A0A4D7QL35_9HYPH</name>
<dbReference type="OrthoDB" id="7361074at2"/>
<evidence type="ECO:0000313" key="3">
    <source>
        <dbReference type="Proteomes" id="UP000298588"/>
    </source>
</evidence>
<feature type="transmembrane region" description="Helical" evidence="1">
    <location>
        <begin position="82"/>
        <end position="102"/>
    </location>
</feature>
<dbReference type="AlphaFoldDB" id="A0A4D7QL35"/>
<sequence length="195" mass="20449">MFVIVRLLLGFIAGALSVLIFHQPTIYGLTQLGLINGNIYQMGAVGPLGIPQIANQCFWGGLWGMLFVLLWDRQGWGTRGSLFGMVFGLFAGLILWGALQGAVGDLKAVAVALPFGLVLAALLILIGPEVLFGMVFGIMGPAMVNWVVLPLIRGQPLFGAGSAGAIGRTALIGAMFGLGMALILSLIERLGGRRG</sequence>
<keyword evidence="1" id="KW-0472">Membrane</keyword>
<protein>
    <submittedName>
        <fullName evidence="2">Uncharacterized protein</fullName>
    </submittedName>
</protein>
<proteinExistence type="predicted"/>
<dbReference type="KEGG" id="paqt:E8L99_23055"/>
<accession>A0A4D7QL35</accession>
<feature type="transmembrane region" description="Helical" evidence="1">
    <location>
        <begin position="52"/>
        <end position="70"/>
    </location>
</feature>
<keyword evidence="1" id="KW-1133">Transmembrane helix</keyword>
<keyword evidence="1" id="KW-0812">Transmembrane</keyword>
<feature type="transmembrane region" description="Helical" evidence="1">
    <location>
        <begin position="165"/>
        <end position="187"/>
    </location>
</feature>
<feature type="transmembrane region" description="Helical" evidence="1">
    <location>
        <begin position="131"/>
        <end position="153"/>
    </location>
</feature>
<dbReference type="Proteomes" id="UP000298588">
    <property type="component" value="Chromosome"/>
</dbReference>
<gene>
    <name evidence="2" type="ORF">E8L99_23055</name>
</gene>
<evidence type="ECO:0000256" key="1">
    <source>
        <dbReference type="SAM" id="Phobius"/>
    </source>
</evidence>
<reference evidence="2 3" key="1">
    <citation type="submission" date="2019-04" db="EMBL/GenBank/DDBJ databases">
        <title>Phreatobacter aquaticus sp. nov.</title>
        <authorList>
            <person name="Choi A."/>
            <person name="Baek K."/>
        </authorList>
    </citation>
    <scope>NUCLEOTIDE SEQUENCE [LARGE SCALE GENOMIC DNA]</scope>
    <source>
        <strain evidence="2 3">NMCR1094</strain>
    </source>
</reference>
<feature type="transmembrane region" description="Helical" evidence="1">
    <location>
        <begin position="108"/>
        <end position="126"/>
    </location>
</feature>